<dbReference type="EMBL" id="BMGP01000006">
    <property type="protein sequence ID" value="GGF38154.1"/>
    <property type="molecule type" value="Genomic_DNA"/>
</dbReference>
<dbReference type="Gene3D" id="3.30.450.40">
    <property type="match status" value="1"/>
</dbReference>
<dbReference type="InterPro" id="IPR014757">
    <property type="entry name" value="Tscrpt_reg_IclR_C"/>
</dbReference>
<dbReference type="InterPro" id="IPR029016">
    <property type="entry name" value="GAF-like_dom_sf"/>
</dbReference>
<dbReference type="Pfam" id="PF09339">
    <property type="entry name" value="HTH_IclR"/>
    <property type="match status" value="1"/>
</dbReference>
<dbReference type="PROSITE" id="PS51077">
    <property type="entry name" value="HTH_ICLR"/>
    <property type="match status" value="1"/>
</dbReference>
<dbReference type="Pfam" id="PF01614">
    <property type="entry name" value="IclR_C"/>
    <property type="match status" value="1"/>
</dbReference>
<evidence type="ECO:0000256" key="3">
    <source>
        <dbReference type="ARBA" id="ARBA00023163"/>
    </source>
</evidence>
<evidence type="ECO:0000313" key="7">
    <source>
        <dbReference type="Proteomes" id="UP000598775"/>
    </source>
</evidence>
<evidence type="ECO:0000259" key="4">
    <source>
        <dbReference type="PROSITE" id="PS51077"/>
    </source>
</evidence>
<dbReference type="Gene3D" id="1.10.10.10">
    <property type="entry name" value="Winged helix-like DNA-binding domain superfamily/Winged helix DNA-binding domain"/>
    <property type="match status" value="1"/>
</dbReference>
<keyword evidence="2" id="KW-0238">DNA-binding</keyword>
<dbReference type="PROSITE" id="PS51078">
    <property type="entry name" value="ICLR_ED"/>
    <property type="match status" value="1"/>
</dbReference>
<dbReference type="SUPFAM" id="SSF55781">
    <property type="entry name" value="GAF domain-like"/>
    <property type="match status" value="1"/>
</dbReference>
<protein>
    <submittedName>
        <fullName evidence="6">IclR family transcriptional regulator</fullName>
    </submittedName>
</protein>
<reference evidence="6 7" key="1">
    <citation type="journal article" date="2014" name="Int. J. Syst. Evol. Microbiol.">
        <title>Complete genome sequence of Corynebacterium casei LMG S-19264T (=DSM 44701T), isolated from a smear-ripened cheese.</title>
        <authorList>
            <consortium name="US DOE Joint Genome Institute (JGI-PGF)"/>
            <person name="Walter F."/>
            <person name="Albersmeier A."/>
            <person name="Kalinowski J."/>
            <person name="Ruckert C."/>
        </authorList>
    </citation>
    <scope>NUCLEOTIDE SEQUENCE [LARGE SCALE GENOMIC DNA]</scope>
    <source>
        <strain evidence="6 7">CGMCC 1.12976</strain>
    </source>
</reference>
<organism evidence="6 7">
    <name type="scientific">Subtercola lobariae</name>
    <dbReference type="NCBI Taxonomy" id="1588641"/>
    <lineage>
        <taxon>Bacteria</taxon>
        <taxon>Bacillati</taxon>
        <taxon>Actinomycetota</taxon>
        <taxon>Actinomycetes</taxon>
        <taxon>Micrococcales</taxon>
        <taxon>Microbacteriaceae</taxon>
        <taxon>Subtercola</taxon>
    </lineage>
</organism>
<dbReference type="GO" id="GO:0003700">
    <property type="term" value="F:DNA-binding transcription factor activity"/>
    <property type="evidence" value="ECO:0007669"/>
    <property type="project" value="TreeGrafter"/>
</dbReference>
<dbReference type="Proteomes" id="UP000598775">
    <property type="component" value="Unassembled WGS sequence"/>
</dbReference>
<dbReference type="PANTHER" id="PTHR30136">
    <property type="entry name" value="HELIX-TURN-HELIX TRANSCRIPTIONAL REGULATOR, ICLR FAMILY"/>
    <property type="match status" value="1"/>
</dbReference>
<evidence type="ECO:0000256" key="1">
    <source>
        <dbReference type="ARBA" id="ARBA00023015"/>
    </source>
</evidence>
<sequence>MPYISAVQNISSNPDDATATAAPQYPIESVDNALKLLLLLGEQQEIRLTDASNYLAVASSTAHRVLAMLQYRGFVRQDAQTKAYGPGPALTGVAFSVIGRMNINQLGRPFLQELNDVLDETIHLGMLEGANVRFMDGIESRKAVRVASRLGKSLPAHVTSIGKAMLAELDSAELRRLYPNDVLPRVTDKSITDFSRLEKQLALTRSSGYATNREESEEGVASVSVAVPTSVPGLRLALSVSAPVNRLPAKAAKEAASILIPVAKRFGEALG</sequence>
<keyword evidence="3" id="KW-0804">Transcription</keyword>
<name>A0A917F308_9MICO</name>
<feature type="domain" description="IclR-ED" evidence="5">
    <location>
        <begin position="89"/>
        <end position="271"/>
    </location>
</feature>
<proteinExistence type="predicted"/>
<dbReference type="GO" id="GO:0003677">
    <property type="term" value="F:DNA binding"/>
    <property type="evidence" value="ECO:0007669"/>
    <property type="project" value="UniProtKB-KW"/>
</dbReference>
<comment type="caution">
    <text evidence="6">The sequence shown here is derived from an EMBL/GenBank/DDBJ whole genome shotgun (WGS) entry which is preliminary data.</text>
</comment>
<dbReference type="SMART" id="SM00346">
    <property type="entry name" value="HTH_ICLR"/>
    <property type="match status" value="1"/>
</dbReference>
<evidence type="ECO:0000259" key="5">
    <source>
        <dbReference type="PROSITE" id="PS51078"/>
    </source>
</evidence>
<accession>A0A917F308</accession>
<dbReference type="GO" id="GO:0045892">
    <property type="term" value="P:negative regulation of DNA-templated transcription"/>
    <property type="evidence" value="ECO:0007669"/>
    <property type="project" value="TreeGrafter"/>
</dbReference>
<dbReference type="PANTHER" id="PTHR30136:SF24">
    <property type="entry name" value="HTH-TYPE TRANSCRIPTIONAL REPRESSOR ALLR"/>
    <property type="match status" value="1"/>
</dbReference>
<dbReference type="InterPro" id="IPR005471">
    <property type="entry name" value="Tscrpt_reg_IclR_N"/>
</dbReference>
<feature type="domain" description="HTH iclR-type" evidence="4">
    <location>
        <begin position="27"/>
        <end position="88"/>
    </location>
</feature>
<gene>
    <name evidence="6" type="ORF">GCM10011399_33870</name>
</gene>
<dbReference type="AlphaFoldDB" id="A0A917F308"/>
<keyword evidence="7" id="KW-1185">Reference proteome</keyword>
<dbReference type="InterPro" id="IPR050707">
    <property type="entry name" value="HTH_MetabolicPath_Reg"/>
</dbReference>
<dbReference type="InterPro" id="IPR036388">
    <property type="entry name" value="WH-like_DNA-bd_sf"/>
</dbReference>
<evidence type="ECO:0000313" key="6">
    <source>
        <dbReference type="EMBL" id="GGF38154.1"/>
    </source>
</evidence>
<dbReference type="SUPFAM" id="SSF46785">
    <property type="entry name" value="Winged helix' DNA-binding domain"/>
    <property type="match status" value="1"/>
</dbReference>
<keyword evidence="1" id="KW-0805">Transcription regulation</keyword>
<evidence type="ECO:0000256" key="2">
    <source>
        <dbReference type="ARBA" id="ARBA00023125"/>
    </source>
</evidence>
<dbReference type="InterPro" id="IPR036390">
    <property type="entry name" value="WH_DNA-bd_sf"/>
</dbReference>